<keyword evidence="1" id="KW-0732">Signal</keyword>
<dbReference type="RefSeq" id="WP_013822485.1">
    <property type="nucleotide sequence ID" value="NC_015573.1"/>
</dbReference>
<evidence type="ECO:0008006" key="4">
    <source>
        <dbReference type="Google" id="ProtNLM"/>
    </source>
</evidence>
<organism evidence="2 3">
    <name type="scientific">Desulfofundulus kuznetsovii (strain DSM 6115 / VKM B-1805 / 17)</name>
    <name type="common">Desulfotomaculum kuznetsovii</name>
    <dbReference type="NCBI Taxonomy" id="760568"/>
    <lineage>
        <taxon>Bacteria</taxon>
        <taxon>Bacillati</taxon>
        <taxon>Bacillota</taxon>
        <taxon>Clostridia</taxon>
        <taxon>Eubacteriales</taxon>
        <taxon>Peptococcaceae</taxon>
        <taxon>Desulfofundulus</taxon>
    </lineage>
</organism>
<evidence type="ECO:0000313" key="2">
    <source>
        <dbReference type="EMBL" id="AEG14970.1"/>
    </source>
</evidence>
<sequence>MKFWHVIIMALFFLLLAKGSHPAANTTIKTQHEIYAIIKGAVEDDSWWQARNRNEVKEKLGRYYAEPMLSEVSERAWDFIARPTDWYCRATVADVSLKYLTSENALLSASLVNTDLVTGQIQKGTGYFSLHKTSSGWRIVSANYRWEKEINAH</sequence>
<gene>
    <name evidence="2" type="ordered locus">Desku_1387</name>
</gene>
<evidence type="ECO:0000313" key="3">
    <source>
        <dbReference type="Proteomes" id="UP000009229"/>
    </source>
</evidence>
<feature type="chain" id="PRO_5043784335" description="SnoaL-like domain-containing protein" evidence="1">
    <location>
        <begin position="24"/>
        <end position="153"/>
    </location>
</feature>
<evidence type="ECO:0000256" key="1">
    <source>
        <dbReference type="SAM" id="SignalP"/>
    </source>
</evidence>
<dbReference type="AlphaFoldDB" id="A0AAU8PAJ3"/>
<accession>A0AAU8PAJ3</accession>
<proteinExistence type="predicted"/>
<protein>
    <recommendedName>
        <fullName evidence="4">SnoaL-like domain-containing protein</fullName>
    </recommendedName>
</protein>
<reference evidence="3" key="1">
    <citation type="submission" date="2011-05" db="EMBL/GenBank/DDBJ databases">
        <title>Complete sequence of Desulfotomaculum kuznetsovii DSM 6115.</title>
        <authorList>
            <person name="Lucas S."/>
            <person name="Han J."/>
            <person name="Lapidus A."/>
            <person name="Cheng J.-F."/>
            <person name="Goodwin L."/>
            <person name="Pitluck S."/>
            <person name="Peters L."/>
            <person name="Mikhailova N."/>
            <person name="Lu M."/>
            <person name="Saunders E."/>
            <person name="Han C."/>
            <person name="Tapia R."/>
            <person name="Land M."/>
            <person name="Hauser L."/>
            <person name="Kyrpides N."/>
            <person name="Ivanova N."/>
            <person name="Pagani I."/>
            <person name="Nazina T."/>
            <person name="Ivanova A."/>
            <person name="Parshina S."/>
            <person name="Kuever J."/>
            <person name="Muyzer G."/>
            <person name="Plugge C."/>
            <person name="Stams A."/>
            <person name="Woyke T."/>
        </authorList>
    </citation>
    <scope>NUCLEOTIDE SEQUENCE [LARGE SCALE GENOMIC DNA]</scope>
    <source>
        <strain evidence="3">DSM 6115 / VKM B-1805 / 17</strain>
    </source>
</reference>
<name>A0AAU8PAJ3_DESK7</name>
<dbReference type="KEGG" id="dku:Desku_1387"/>
<feature type="signal peptide" evidence="1">
    <location>
        <begin position="1"/>
        <end position="23"/>
    </location>
</feature>
<dbReference type="Proteomes" id="UP000009229">
    <property type="component" value="Chromosome"/>
</dbReference>
<keyword evidence="3" id="KW-1185">Reference proteome</keyword>
<dbReference type="EMBL" id="CP002770">
    <property type="protein sequence ID" value="AEG14970.1"/>
    <property type="molecule type" value="Genomic_DNA"/>
</dbReference>